<keyword evidence="3" id="KW-1185">Reference proteome</keyword>
<name>A0ABT0PDZ8_9GAMM</name>
<feature type="chain" id="PRO_5045287139" evidence="1">
    <location>
        <begin position="30"/>
        <end position="446"/>
    </location>
</feature>
<evidence type="ECO:0000313" key="2">
    <source>
        <dbReference type="EMBL" id="MCL6269580.1"/>
    </source>
</evidence>
<evidence type="ECO:0000313" key="3">
    <source>
        <dbReference type="Proteomes" id="UP001203338"/>
    </source>
</evidence>
<protein>
    <submittedName>
        <fullName evidence="2">Uncharacterized protein</fullName>
    </submittedName>
</protein>
<proteinExistence type="predicted"/>
<dbReference type="RefSeq" id="WP_249698627.1">
    <property type="nucleotide sequence ID" value="NZ_JAMFLX010000006.1"/>
</dbReference>
<evidence type="ECO:0000256" key="1">
    <source>
        <dbReference type="SAM" id="SignalP"/>
    </source>
</evidence>
<dbReference type="Proteomes" id="UP001203338">
    <property type="component" value="Unassembled WGS sequence"/>
</dbReference>
<feature type="signal peptide" evidence="1">
    <location>
        <begin position="1"/>
        <end position="29"/>
    </location>
</feature>
<organism evidence="2 3">
    <name type="scientific">Parendozoicomonas callyspongiae</name>
    <dbReference type="NCBI Taxonomy" id="2942213"/>
    <lineage>
        <taxon>Bacteria</taxon>
        <taxon>Pseudomonadati</taxon>
        <taxon>Pseudomonadota</taxon>
        <taxon>Gammaproteobacteria</taxon>
        <taxon>Oceanospirillales</taxon>
        <taxon>Endozoicomonadaceae</taxon>
        <taxon>Parendozoicomonas</taxon>
    </lineage>
</organism>
<comment type="caution">
    <text evidence="2">The sequence shown here is derived from an EMBL/GenBank/DDBJ whole genome shotgun (WGS) entry which is preliminary data.</text>
</comment>
<keyword evidence="1" id="KW-0732">Signal</keyword>
<accession>A0ABT0PDZ8</accession>
<reference evidence="2 3" key="1">
    <citation type="submission" date="2022-05" db="EMBL/GenBank/DDBJ databases">
        <authorList>
            <person name="Park J.-S."/>
        </authorList>
    </citation>
    <scope>NUCLEOTIDE SEQUENCE [LARGE SCALE GENOMIC DNA]</scope>
    <source>
        <strain evidence="2 3">2012CJ34-2</strain>
    </source>
</reference>
<gene>
    <name evidence="2" type="ORF">M3P05_06450</name>
</gene>
<sequence length="446" mass="51090">MTSASIKRKWPLHLAMTSLAALISVSSVANDQVADDEWDDWGDEERLDDVDMDSWDSDDVSTVSGFIEAGIGRRLQTDSAIKERNTLSEARARIEYQYFHDLFSLEALGDVIYDDVLNEGEWQTRKLVAQFSPTDNIDMKVGRQVLTWGTGDYLFLNDLFPKDWQAFFSGRDDEYLKAPSDSIMGSWYGPLVSVDLVLTPKFKPDNSLNGERFSFFSPLAGKQVAPNPKLNPDEPTGATWSGRLATTHQGIEYALYGHIGYWPTPVGINNQGKATYPELDTWGASLRSPLGKGLFNTEMAWYDSREDRSGKDPKIPNSQLRWLAGYEQEVATNLTAAVQYYLEWTQDYDDLKKYSSKPQYEQDEYRQLLTLRFTKLAMQQKLTWSLFTFWSPTDQDAYLRPSVSYRLDDNWEFATGANLFMGDDKHTFFGQHEDNSNAWARIRFNY</sequence>
<dbReference type="EMBL" id="JAMFLX010000006">
    <property type="protein sequence ID" value="MCL6269580.1"/>
    <property type="molecule type" value="Genomic_DNA"/>
</dbReference>